<dbReference type="EMBL" id="LGRV01000008">
    <property type="protein sequence ID" value="KOS66294.1"/>
    <property type="molecule type" value="Genomic_DNA"/>
</dbReference>
<evidence type="ECO:0000313" key="3">
    <source>
        <dbReference type="Proteomes" id="UP000050668"/>
    </source>
</evidence>
<dbReference type="Proteomes" id="UP000050668">
    <property type="component" value="Unassembled WGS sequence"/>
</dbReference>
<dbReference type="Pfam" id="PF07872">
    <property type="entry name" value="DUF1659"/>
    <property type="match status" value="1"/>
</dbReference>
<gene>
    <name evidence="2" type="ORF">AEA09_18950</name>
</gene>
<sequence>MFDNYRSNIVLTFLKPDGTGDFKKVRVTLGNVRTDINASEITQVATAFGSLIKHSLTDTELVQYSYVS</sequence>
<evidence type="ECO:0000313" key="2">
    <source>
        <dbReference type="EMBL" id="KOS66294.1"/>
    </source>
</evidence>
<name>A0ABR5JWC8_9BACI</name>
<feature type="domain" description="DUF1659" evidence="1">
    <location>
        <begin position="6"/>
        <end position="65"/>
    </location>
</feature>
<evidence type="ECO:0000259" key="1">
    <source>
        <dbReference type="Pfam" id="PF07872"/>
    </source>
</evidence>
<comment type="caution">
    <text evidence="2">The sequence shown here is derived from an EMBL/GenBank/DDBJ whole genome shotgun (WGS) entry which is preliminary data.</text>
</comment>
<accession>A0ABR5JWC8</accession>
<organism evidence="2 3">
    <name type="scientific">Lysinibacillus contaminans</name>
    <dbReference type="NCBI Taxonomy" id="1293441"/>
    <lineage>
        <taxon>Bacteria</taxon>
        <taxon>Bacillati</taxon>
        <taxon>Bacillota</taxon>
        <taxon>Bacilli</taxon>
        <taxon>Bacillales</taxon>
        <taxon>Bacillaceae</taxon>
        <taxon>Lysinibacillus</taxon>
    </lineage>
</organism>
<dbReference type="RefSeq" id="WP_053585523.1">
    <property type="nucleotide sequence ID" value="NZ_LGRV01000008.1"/>
</dbReference>
<proteinExistence type="predicted"/>
<dbReference type="InterPro" id="IPR012454">
    <property type="entry name" value="DUF1659"/>
</dbReference>
<protein>
    <recommendedName>
        <fullName evidence="1">DUF1659 domain-containing protein</fullName>
    </recommendedName>
</protein>
<reference evidence="3" key="1">
    <citation type="submission" date="2015-07" db="EMBL/GenBank/DDBJ databases">
        <title>Fjat-14205 dsm 2895.</title>
        <authorList>
            <person name="Liu B."/>
            <person name="Wang J."/>
            <person name="Zhu Y."/>
            <person name="Liu G."/>
            <person name="Chen Q."/>
            <person name="Chen Z."/>
            <person name="Lan J."/>
            <person name="Che J."/>
            <person name="Ge C."/>
            <person name="Shi H."/>
            <person name="Pan Z."/>
            <person name="Liu X."/>
        </authorList>
    </citation>
    <scope>NUCLEOTIDE SEQUENCE [LARGE SCALE GENOMIC DNA]</scope>
    <source>
        <strain evidence="3">DSM 25560</strain>
    </source>
</reference>
<keyword evidence="3" id="KW-1185">Reference proteome</keyword>